<dbReference type="SMART" id="SM00025">
    <property type="entry name" value="Pumilio"/>
    <property type="match status" value="4"/>
</dbReference>
<dbReference type="Proteomes" id="UP001165060">
    <property type="component" value="Unassembled WGS sequence"/>
</dbReference>
<sequence>MSDKAAKKEGGAKRSASDAAPKKGAGKSAKGSSSASPAAGASITYTPKPHEELVTEALKIWNDLRKKNNDKATVRTLNDSLFALLEGKFVAVSKKHDASRVVQACVQFGTPEQRVAVLKELKDNLADLAKQQYSHFIVLKLFKYCSQEEKSRATLVKALKGNVVSLACHSVAARVVEFALGELPSRDSAQLKREFFGKQYGIFPATSPSPTRSASTPLTPLETVLGENPDKKEAILETTRGVLEKMIEKKLFPFEFVHELLASYLSAAPASEVRTFASSIVDSSLLLLSTRAGSRALCMLVSMATAKDRKRVIKTLKGYTRSTLMHRDAYVAVLRVVQVTDDTVSTQKMVLNELLKPPEVPAGADAVFTGHPLFPIASDANASKLLLLLLSGSTEPLSIHFDPWELALLGEAKIEDEETGELVATSKKNPDTRKAELRQYLRGDIIKMIDAHAAELVQSKVGGKVLVEAASQFPDEVGAALLKAVEQEGLGLFDHPVAHRIMKKIIQTEGSGFAAKLLEERAGDLKEIMGTSNGAFVVAATIEAGGDEGKAAAKKSGLKKEAQAKIKDSKVEKKAGYEALLKVV</sequence>
<dbReference type="PANTHER" id="PTHR13389">
    <property type="entry name" value="PUMILIO HOMOLOG 3"/>
    <property type="match status" value="1"/>
</dbReference>
<dbReference type="PANTHER" id="PTHR13389:SF0">
    <property type="entry name" value="PUMILIO HOMOLOG 3"/>
    <property type="match status" value="1"/>
</dbReference>
<evidence type="ECO:0000256" key="2">
    <source>
        <dbReference type="ARBA" id="ARBA00022884"/>
    </source>
</evidence>
<dbReference type="InterPro" id="IPR033133">
    <property type="entry name" value="PUM-HD"/>
</dbReference>
<evidence type="ECO:0000256" key="1">
    <source>
        <dbReference type="ARBA" id="ARBA00022737"/>
    </source>
</evidence>
<reference evidence="6 7" key="1">
    <citation type="journal article" date="2023" name="Commun. Biol.">
        <title>Genome analysis of Parmales, the sister group of diatoms, reveals the evolutionary specialization of diatoms from phago-mixotrophs to photoautotrophs.</title>
        <authorList>
            <person name="Ban H."/>
            <person name="Sato S."/>
            <person name="Yoshikawa S."/>
            <person name="Yamada K."/>
            <person name="Nakamura Y."/>
            <person name="Ichinomiya M."/>
            <person name="Sato N."/>
            <person name="Blanc-Mathieu R."/>
            <person name="Endo H."/>
            <person name="Kuwata A."/>
            <person name="Ogata H."/>
        </authorList>
    </citation>
    <scope>NUCLEOTIDE SEQUENCE [LARGE SCALE GENOMIC DNA]</scope>
</reference>
<dbReference type="SUPFAM" id="SSF48371">
    <property type="entry name" value="ARM repeat"/>
    <property type="match status" value="1"/>
</dbReference>
<dbReference type="PROSITE" id="PS50302">
    <property type="entry name" value="PUM"/>
    <property type="match status" value="1"/>
</dbReference>
<feature type="domain" description="PUM-HD" evidence="5">
    <location>
        <begin position="56"/>
        <end position="473"/>
    </location>
</feature>
<feature type="repeat" description="Pumilio" evidence="3">
    <location>
        <begin position="120"/>
        <end position="157"/>
    </location>
</feature>
<evidence type="ECO:0000313" key="7">
    <source>
        <dbReference type="Proteomes" id="UP001165060"/>
    </source>
</evidence>
<gene>
    <name evidence="6" type="ORF">TeGR_g2110</name>
</gene>
<dbReference type="InterPro" id="IPR001313">
    <property type="entry name" value="Pumilio_RNA-bd_rpt"/>
</dbReference>
<dbReference type="EMBL" id="BRYB01003729">
    <property type="protein sequence ID" value="GMI19625.1"/>
    <property type="molecule type" value="Genomic_DNA"/>
</dbReference>
<dbReference type="InterPro" id="IPR040059">
    <property type="entry name" value="PUM3"/>
</dbReference>
<keyword evidence="2" id="KW-0694">RNA-binding</keyword>
<organism evidence="6 7">
    <name type="scientific">Tetraparma gracilis</name>
    <dbReference type="NCBI Taxonomy" id="2962635"/>
    <lineage>
        <taxon>Eukaryota</taxon>
        <taxon>Sar</taxon>
        <taxon>Stramenopiles</taxon>
        <taxon>Ochrophyta</taxon>
        <taxon>Bolidophyceae</taxon>
        <taxon>Parmales</taxon>
        <taxon>Triparmaceae</taxon>
        <taxon>Tetraparma</taxon>
    </lineage>
</organism>
<name>A0ABQ6M570_9STRA</name>
<feature type="compositionally biased region" description="Low complexity" evidence="4">
    <location>
        <begin position="17"/>
        <end position="42"/>
    </location>
</feature>
<dbReference type="Gene3D" id="1.25.10.10">
    <property type="entry name" value="Leucine-rich Repeat Variant"/>
    <property type="match status" value="2"/>
</dbReference>
<protein>
    <recommendedName>
        <fullName evidence="5">PUM-HD domain-containing protein</fullName>
    </recommendedName>
</protein>
<dbReference type="InterPro" id="IPR016024">
    <property type="entry name" value="ARM-type_fold"/>
</dbReference>
<evidence type="ECO:0000256" key="4">
    <source>
        <dbReference type="SAM" id="MobiDB-lite"/>
    </source>
</evidence>
<keyword evidence="7" id="KW-1185">Reference proteome</keyword>
<dbReference type="InterPro" id="IPR012959">
    <property type="entry name" value="CPL_dom"/>
</dbReference>
<comment type="caution">
    <text evidence="6">The sequence shown here is derived from an EMBL/GenBank/DDBJ whole genome shotgun (WGS) entry which is preliminary data.</text>
</comment>
<evidence type="ECO:0000256" key="3">
    <source>
        <dbReference type="PROSITE-ProRule" id="PRU00317"/>
    </source>
</evidence>
<dbReference type="Pfam" id="PF00806">
    <property type="entry name" value="PUF"/>
    <property type="match status" value="2"/>
</dbReference>
<keyword evidence="1" id="KW-0677">Repeat</keyword>
<dbReference type="InterPro" id="IPR011989">
    <property type="entry name" value="ARM-like"/>
</dbReference>
<dbReference type="PROSITE" id="PS50303">
    <property type="entry name" value="PUM_HD"/>
    <property type="match status" value="1"/>
</dbReference>
<feature type="compositionally biased region" description="Basic and acidic residues" evidence="4">
    <location>
        <begin position="1"/>
        <end position="16"/>
    </location>
</feature>
<feature type="region of interest" description="Disordered" evidence="4">
    <location>
        <begin position="1"/>
        <end position="44"/>
    </location>
</feature>
<evidence type="ECO:0000259" key="5">
    <source>
        <dbReference type="PROSITE" id="PS50303"/>
    </source>
</evidence>
<dbReference type="Pfam" id="PF08144">
    <property type="entry name" value="CPL"/>
    <property type="match status" value="1"/>
</dbReference>
<accession>A0ABQ6M570</accession>
<evidence type="ECO:0000313" key="6">
    <source>
        <dbReference type="EMBL" id="GMI19625.1"/>
    </source>
</evidence>
<proteinExistence type="predicted"/>